<feature type="compositionally biased region" description="Basic residues" evidence="1">
    <location>
        <begin position="22"/>
        <end position="35"/>
    </location>
</feature>
<dbReference type="AlphaFoldDB" id="A0A433DJX4"/>
<dbReference type="Proteomes" id="UP000268093">
    <property type="component" value="Unassembled WGS sequence"/>
</dbReference>
<feature type="region of interest" description="Disordered" evidence="1">
    <location>
        <begin position="22"/>
        <end position="58"/>
    </location>
</feature>
<feature type="region of interest" description="Disordered" evidence="1">
    <location>
        <begin position="71"/>
        <end position="90"/>
    </location>
</feature>
<reference evidence="2 3" key="1">
    <citation type="journal article" date="2018" name="New Phytol.">
        <title>Phylogenomics of Endogonaceae and evolution of mycorrhizas within Mucoromycota.</title>
        <authorList>
            <person name="Chang Y."/>
            <person name="Desiro A."/>
            <person name="Na H."/>
            <person name="Sandor L."/>
            <person name="Lipzen A."/>
            <person name="Clum A."/>
            <person name="Barry K."/>
            <person name="Grigoriev I.V."/>
            <person name="Martin F.M."/>
            <person name="Stajich J.E."/>
            <person name="Smith M.E."/>
            <person name="Bonito G."/>
            <person name="Spatafora J.W."/>
        </authorList>
    </citation>
    <scope>NUCLEOTIDE SEQUENCE [LARGE SCALE GENOMIC DNA]</scope>
    <source>
        <strain evidence="2 3">GMNB39</strain>
    </source>
</reference>
<gene>
    <name evidence="2" type="ORF">BC936DRAFT_136633</name>
</gene>
<evidence type="ECO:0000256" key="1">
    <source>
        <dbReference type="SAM" id="MobiDB-lite"/>
    </source>
</evidence>
<accession>A0A433DJX4</accession>
<proteinExistence type="predicted"/>
<evidence type="ECO:0000313" key="3">
    <source>
        <dbReference type="Proteomes" id="UP000268093"/>
    </source>
</evidence>
<name>A0A433DJX4_9FUNG</name>
<dbReference type="EMBL" id="RBNI01001017">
    <property type="protein sequence ID" value="RUP51016.1"/>
    <property type="molecule type" value="Genomic_DNA"/>
</dbReference>
<organism evidence="2 3">
    <name type="scientific">Jimgerdemannia flammicorona</name>
    <dbReference type="NCBI Taxonomy" id="994334"/>
    <lineage>
        <taxon>Eukaryota</taxon>
        <taxon>Fungi</taxon>
        <taxon>Fungi incertae sedis</taxon>
        <taxon>Mucoromycota</taxon>
        <taxon>Mucoromycotina</taxon>
        <taxon>Endogonomycetes</taxon>
        <taxon>Endogonales</taxon>
        <taxon>Endogonaceae</taxon>
        <taxon>Jimgerdemannia</taxon>
    </lineage>
</organism>
<sequence>MQSLLIKSTFLRSKASVQRFHRRSPFIRQLQRPRPHGPPSRFSDHPSSHMGQRHSHPSKRLSEFFASSTKTASVDGSTSPSFNFSATTSPTPSFPEGFRWIEGRHFTDDTSPVYPMPNDSDEKARLDSQHYQIRFVFQANQVAPVLDSDAWCYSTGPATTKFFNNRM</sequence>
<comment type="caution">
    <text evidence="2">The sequence shown here is derived from an EMBL/GenBank/DDBJ whole genome shotgun (WGS) entry which is preliminary data.</text>
</comment>
<keyword evidence="3" id="KW-1185">Reference proteome</keyword>
<evidence type="ECO:0000313" key="2">
    <source>
        <dbReference type="EMBL" id="RUP51016.1"/>
    </source>
</evidence>
<protein>
    <submittedName>
        <fullName evidence="2">Uncharacterized protein</fullName>
    </submittedName>
</protein>